<protein>
    <submittedName>
        <fullName evidence="1">Uncharacterized protein</fullName>
    </submittedName>
</protein>
<sequence>MIPTPNQLFSRFERGEIERDELQAMMAIHARELIGEMEEDYRNPAAALMESLLARRAVGRLVRQHSGRLVREVLEALSEVEDFPPAKYLWNASHPDVPLHCYFRIRRAPMFRIVSLELEREKVLVATEYGSVAKGLATKRSFTLKRDVAWRLVVV</sequence>
<evidence type="ECO:0000313" key="1">
    <source>
        <dbReference type="EMBL" id="MBK1880953.1"/>
    </source>
</evidence>
<accession>A0A934S8T9</accession>
<evidence type="ECO:0000313" key="2">
    <source>
        <dbReference type="Proteomes" id="UP000603141"/>
    </source>
</evidence>
<name>A0A934S8T9_9BACT</name>
<gene>
    <name evidence="1" type="ORF">JIN85_00920</name>
</gene>
<dbReference type="EMBL" id="JAENIJ010000001">
    <property type="protein sequence ID" value="MBK1880953.1"/>
    <property type="molecule type" value="Genomic_DNA"/>
</dbReference>
<keyword evidence="2" id="KW-1185">Reference proteome</keyword>
<dbReference type="Proteomes" id="UP000603141">
    <property type="component" value="Unassembled WGS sequence"/>
</dbReference>
<organism evidence="1 2">
    <name type="scientific">Luteolibacter pohnpeiensis</name>
    <dbReference type="NCBI Taxonomy" id="454153"/>
    <lineage>
        <taxon>Bacteria</taxon>
        <taxon>Pseudomonadati</taxon>
        <taxon>Verrucomicrobiota</taxon>
        <taxon>Verrucomicrobiia</taxon>
        <taxon>Verrucomicrobiales</taxon>
        <taxon>Verrucomicrobiaceae</taxon>
        <taxon>Luteolibacter</taxon>
    </lineage>
</organism>
<proteinExistence type="predicted"/>
<reference evidence="1" key="1">
    <citation type="submission" date="2021-01" db="EMBL/GenBank/DDBJ databases">
        <title>Modified the classification status of verrucomicrobia.</title>
        <authorList>
            <person name="Feng X."/>
        </authorList>
    </citation>
    <scope>NUCLEOTIDE SEQUENCE</scope>
    <source>
        <strain evidence="1">KCTC 22041</strain>
    </source>
</reference>
<comment type="caution">
    <text evidence="1">The sequence shown here is derived from an EMBL/GenBank/DDBJ whole genome shotgun (WGS) entry which is preliminary data.</text>
</comment>
<dbReference type="RefSeq" id="WP_200266651.1">
    <property type="nucleotide sequence ID" value="NZ_JAENIJ010000001.1"/>
</dbReference>
<dbReference type="AlphaFoldDB" id="A0A934S8T9"/>